<dbReference type="EC" id="2.7.11.-" evidence="14"/>
<comment type="miscellaneous">
    <text evidence="14">Both phosphorylation and phosphorolysis are carried out by the same active site and suggest a common mechanism for both reactions.</text>
</comment>
<dbReference type="PANTHER" id="PTHR30305:SF1">
    <property type="entry name" value="HPR KINASE_PHOSPHORYLASE"/>
    <property type="match status" value="1"/>
</dbReference>
<dbReference type="GO" id="GO:0000155">
    <property type="term" value="F:phosphorelay sensor kinase activity"/>
    <property type="evidence" value="ECO:0007669"/>
    <property type="project" value="InterPro"/>
</dbReference>
<keyword evidence="6 14" id="KW-0479">Metal-binding</keyword>
<dbReference type="FunFam" id="3.40.50.300:FF:000174">
    <property type="entry name" value="HPr kinase/phosphorylase"/>
    <property type="match status" value="1"/>
</dbReference>
<organism evidence="18 19">
    <name type="scientific">Candidatus Pseudoramibacter fermentans</name>
    <dbReference type="NCBI Taxonomy" id="2594427"/>
    <lineage>
        <taxon>Bacteria</taxon>
        <taxon>Bacillati</taxon>
        <taxon>Bacillota</taxon>
        <taxon>Clostridia</taxon>
        <taxon>Eubacteriales</taxon>
        <taxon>Eubacteriaceae</taxon>
        <taxon>Pseudoramibacter</taxon>
    </lineage>
</organism>
<dbReference type="GO" id="GO:0004712">
    <property type="term" value="F:protein serine/threonine/tyrosine kinase activity"/>
    <property type="evidence" value="ECO:0007669"/>
    <property type="project" value="UniProtKB-UniRule"/>
</dbReference>
<dbReference type="InterPro" id="IPR011126">
    <property type="entry name" value="Hpr_kin/Pase_Hpr_N"/>
</dbReference>
<feature type="active site" evidence="14">
    <location>
        <position position="177"/>
    </location>
</feature>
<dbReference type="GO" id="GO:0000287">
    <property type="term" value="F:magnesium ion binding"/>
    <property type="evidence" value="ECO:0007669"/>
    <property type="project" value="UniProtKB-UniRule"/>
</dbReference>
<evidence type="ECO:0000256" key="9">
    <source>
        <dbReference type="ARBA" id="ARBA00022840"/>
    </source>
</evidence>
<evidence type="ECO:0000256" key="8">
    <source>
        <dbReference type="ARBA" id="ARBA00022777"/>
    </source>
</evidence>
<name>A0A6L5GRW3_9FIRM</name>
<keyword evidence="9 14" id="KW-0067">ATP-binding</keyword>
<comment type="catalytic activity">
    <reaction evidence="1 14">
        <text>[HPr protein]-L-serine + ATP = [HPr protein]-O-phospho-L-serine + ADP + H(+)</text>
        <dbReference type="Rhea" id="RHEA:46600"/>
        <dbReference type="Rhea" id="RHEA-COMP:11602"/>
        <dbReference type="Rhea" id="RHEA-COMP:11603"/>
        <dbReference type="ChEBI" id="CHEBI:15378"/>
        <dbReference type="ChEBI" id="CHEBI:29999"/>
        <dbReference type="ChEBI" id="CHEBI:30616"/>
        <dbReference type="ChEBI" id="CHEBI:83421"/>
        <dbReference type="ChEBI" id="CHEBI:456216"/>
    </reaction>
</comment>
<dbReference type="EMBL" id="VOGB01000004">
    <property type="protein sequence ID" value="MQM72964.1"/>
    <property type="molecule type" value="Genomic_DNA"/>
</dbReference>
<evidence type="ECO:0000256" key="2">
    <source>
        <dbReference type="ARBA" id="ARBA00001946"/>
    </source>
</evidence>
<comment type="catalytic activity">
    <reaction evidence="13 14">
        <text>[HPr protein]-O-phospho-L-serine + phosphate + H(+) = [HPr protein]-L-serine + diphosphate</text>
        <dbReference type="Rhea" id="RHEA:46604"/>
        <dbReference type="Rhea" id="RHEA-COMP:11602"/>
        <dbReference type="Rhea" id="RHEA-COMP:11603"/>
        <dbReference type="ChEBI" id="CHEBI:15378"/>
        <dbReference type="ChEBI" id="CHEBI:29999"/>
        <dbReference type="ChEBI" id="CHEBI:33019"/>
        <dbReference type="ChEBI" id="CHEBI:43474"/>
        <dbReference type="ChEBI" id="CHEBI:83421"/>
    </reaction>
</comment>
<evidence type="ECO:0000256" key="10">
    <source>
        <dbReference type="ARBA" id="ARBA00022842"/>
    </source>
</evidence>
<evidence type="ECO:0000313" key="19">
    <source>
        <dbReference type="Proteomes" id="UP000473648"/>
    </source>
</evidence>
<keyword evidence="5 14" id="KW-0808">Transferase</keyword>
<feature type="compositionally biased region" description="Basic and acidic residues" evidence="15">
    <location>
        <begin position="338"/>
        <end position="352"/>
    </location>
</feature>
<evidence type="ECO:0000256" key="7">
    <source>
        <dbReference type="ARBA" id="ARBA00022741"/>
    </source>
</evidence>
<feature type="region of interest" description="Important for the catalytic mechanism of dephosphorylation" evidence="14">
    <location>
        <begin position="282"/>
        <end position="287"/>
    </location>
</feature>
<comment type="domain">
    <text evidence="14">The Walker A ATP-binding motif also binds Pi and PPi.</text>
</comment>
<feature type="active site" evidence="14">
    <location>
        <position position="156"/>
    </location>
</feature>
<evidence type="ECO:0000259" key="17">
    <source>
        <dbReference type="Pfam" id="PF07475"/>
    </source>
</evidence>
<comment type="cofactor">
    <cofactor evidence="2 14">
        <name>Mg(2+)</name>
        <dbReference type="ChEBI" id="CHEBI:18420"/>
    </cofactor>
</comment>
<dbReference type="SUPFAM" id="SSF53795">
    <property type="entry name" value="PEP carboxykinase-like"/>
    <property type="match status" value="1"/>
</dbReference>
<evidence type="ECO:0000313" key="18">
    <source>
        <dbReference type="EMBL" id="MQM72964.1"/>
    </source>
</evidence>
<feature type="region of interest" description="Disordered" evidence="15">
    <location>
        <begin position="320"/>
        <end position="372"/>
    </location>
</feature>
<dbReference type="HAMAP" id="MF_01249">
    <property type="entry name" value="HPr_kinase"/>
    <property type="match status" value="1"/>
</dbReference>
<comment type="subunit">
    <text evidence="14">Homohexamer.</text>
</comment>
<evidence type="ECO:0000256" key="4">
    <source>
        <dbReference type="ARBA" id="ARBA00022527"/>
    </source>
</evidence>
<feature type="domain" description="HPr(Ser) kinase/phosphorylase N-terminal" evidence="16">
    <location>
        <begin position="23"/>
        <end position="145"/>
    </location>
</feature>
<evidence type="ECO:0000256" key="13">
    <source>
        <dbReference type="ARBA" id="ARBA00047657"/>
    </source>
</evidence>
<dbReference type="SUPFAM" id="SSF75138">
    <property type="entry name" value="HprK N-terminal domain-like"/>
    <property type="match status" value="1"/>
</dbReference>
<dbReference type="InterPro" id="IPR027417">
    <property type="entry name" value="P-loop_NTPase"/>
</dbReference>
<evidence type="ECO:0000259" key="16">
    <source>
        <dbReference type="Pfam" id="PF02603"/>
    </source>
</evidence>
<comment type="similarity">
    <text evidence="3 14">Belongs to the HPrK/P family.</text>
</comment>
<dbReference type="GO" id="GO:0006109">
    <property type="term" value="P:regulation of carbohydrate metabolic process"/>
    <property type="evidence" value="ECO:0007669"/>
    <property type="project" value="UniProtKB-UniRule"/>
</dbReference>
<evidence type="ECO:0000256" key="11">
    <source>
        <dbReference type="ARBA" id="ARBA00023268"/>
    </source>
</evidence>
<evidence type="ECO:0000256" key="6">
    <source>
        <dbReference type="ARBA" id="ARBA00022723"/>
    </source>
</evidence>
<feature type="region of interest" description="Important for the catalytic mechanism of both phosphorylation and dephosphorylation" evidence="14">
    <location>
        <begin position="219"/>
        <end position="228"/>
    </location>
</feature>
<feature type="binding site" evidence="14">
    <location>
        <position position="220"/>
    </location>
    <ligand>
        <name>Mg(2+)</name>
        <dbReference type="ChEBI" id="CHEBI:18420"/>
    </ligand>
</feature>
<evidence type="ECO:0000256" key="5">
    <source>
        <dbReference type="ARBA" id="ARBA00022679"/>
    </source>
</evidence>
<keyword evidence="7 14" id="KW-0547">Nucleotide-binding</keyword>
<dbReference type="Pfam" id="PF07475">
    <property type="entry name" value="Hpr_kinase_C"/>
    <property type="match status" value="1"/>
</dbReference>
<dbReference type="InterPro" id="IPR011104">
    <property type="entry name" value="Hpr_kin/Pase_C"/>
</dbReference>
<comment type="caution">
    <text evidence="18">The sequence shown here is derived from an EMBL/GenBank/DDBJ whole genome shotgun (WGS) entry which is preliminary data.</text>
</comment>
<dbReference type="EC" id="2.7.4.-" evidence="14"/>
<feature type="binding site" evidence="14">
    <location>
        <begin position="171"/>
        <end position="178"/>
    </location>
    <ligand>
        <name>ATP</name>
        <dbReference type="ChEBI" id="CHEBI:30616"/>
    </ligand>
</feature>
<dbReference type="NCBIfam" id="TIGR00679">
    <property type="entry name" value="hpr-ser"/>
    <property type="match status" value="1"/>
</dbReference>
<dbReference type="CDD" id="cd01918">
    <property type="entry name" value="HprK_C"/>
    <property type="match status" value="1"/>
</dbReference>
<gene>
    <name evidence="14 18" type="primary">hprK</name>
    <name evidence="18" type="ORF">FRC53_06000</name>
</gene>
<proteinExistence type="inferred from homology"/>
<evidence type="ECO:0000256" key="15">
    <source>
        <dbReference type="SAM" id="MobiDB-lite"/>
    </source>
</evidence>
<evidence type="ECO:0000256" key="3">
    <source>
        <dbReference type="ARBA" id="ARBA00006883"/>
    </source>
</evidence>
<evidence type="ECO:0000256" key="14">
    <source>
        <dbReference type="HAMAP-Rule" id="MF_01249"/>
    </source>
</evidence>
<sequence length="372" mass="42809">MLCISILEHQEKKMTEKEPLCTIEVEEFCKSLNLEKIIVPVDYFELWDSGTNRPGLQLHGYYEYFDNRRIQLVGKVEISYLMSLDPRLREKRIDDFFSHDIPCLIVCWDLPETALFEKAAAKYKVILLKSKEKTTSLNYRLIDYIDNKTAPRTGIHGVLVEVRGVGVVITGASGIGKSETALELIKRGNSFIADDVVDITCHHGNHLIGEAPEMLRYYMEVRGIGIIDVRMLFGAKSVKRSVDIDMVIRLENWDEHSPYDRLGLDDQTTNILGVDIPLVTIPVSSGRNLAAIIETAAINNRMKETGYRSAQVFVNNIEEHNKEEDRRKAKEAKRKKEREKINHLEEKAKEKEEDLQEEVQNIQNQEKGEDWY</sequence>
<dbReference type="GO" id="GO:0005524">
    <property type="term" value="F:ATP binding"/>
    <property type="evidence" value="ECO:0007669"/>
    <property type="project" value="UniProtKB-UniRule"/>
</dbReference>
<keyword evidence="11 14" id="KW-0511">Multifunctional enzyme</keyword>
<keyword evidence="4 14" id="KW-0723">Serine/threonine-protein kinase</keyword>
<keyword evidence="19" id="KW-1185">Reference proteome</keyword>
<dbReference type="GO" id="GO:0004674">
    <property type="term" value="F:protein serine/threonine kinase activity"/>
    <property type="evidence" value="ECO:0007669"/>
    <property type="project" value="UniProtKB-KW"/>
</dbReference>
<dbReference type="Gene3D" id="3.40.1390.20">
    <property type="entry name" value="HprK N-terminal domain-like"/>
    <property type="match status" value="1"/>
</dbReference>
<dbReference type="PANTHER" id="PTHR30305">
    <property type="entry name" value="PROTEIN YJDM-RELATED"/>
    <property type="match status" value="1"/>
</dbReference>
<dbReference type="InterPro" id="IPR028979">
    <property type="entry name" value="Ser_kin/Pase_Hpr-like_N_sf"/>
</dbReference>
<keyword evidence="8 14" id="KW-0418">Kinase</keyword>
<evidence type="ECO:0000256" key="1">
    <source>
        <dbReference type="ARBA" id="ARBA00001120"/>
    </source>
</evidence>
<dbReference type="AlphaFoldDB" id="A0A6L5GRW3"/>
<feature type="active site" evidence="14">
    <location>
        <position position="261"/>
    </location>
</feature>
<keyword evidence="12 14" id="KW-0119">Carbohydrate metabolism</keyword>
<dbReference type="Pfam" id="PF02603">
    <property type="entry name" value="Hpr_kinase_N"/>
    <property type="match status" value="1"/>
</dbReference>
<comment type="function">
    <text evidence="14">Catalyzes the ATP- as well as the pyrophosphate-dependent phosphorylation of a specific serine residue in HPr, a phosphocarrier protein of the phosphoenolpyruvate-dependent sugar phosphotransferase system (PTS). HprK/P also catalyzes the pyrophosphate-producing, inorganic phosphate-dependent dephosphorylation (phosphorolysis) of seryl-phosphorylated HPr (P-Ser-HPr). The two antagonistic activities of HprK/P are regulated by several intracellular metabolites, which change their concentration in response to the absence or presence of rapidly metabolisable carbon sources (glucose, fructose, etc.) in the growth medium. Therefore, by controlling the phosphorylation state of HPr, HPrK/P is a sensor enzyme that plays a major role in the regulation of carbon metabolism and sugar transport: it mediates carbon catabolite repression (CCR), and regulates PTS-catalyzed carbohydrate uptake and inducer exclusion.</text>
</comment>
<protein>
    <recommendedName>
        <fullName evidence="14">HPr kinase/phosphorylase</fullName>
        <shortName evidence="14">HPrK/P</shortName>
        <ecNumber evidence="14">2.7.11.-</ecNumber>
        <ecNumber evidence="14">2.7.4.-</ecNumber>
    </recommendedName>
    <alternativeName>
        <fullName evidence="14">HPr(Ser) kinase/phosphorylase</fullName>
    </alternativeName>
</protein>
<dbReference type="Proteomes" id="UP000473648">
    <property type="component" value="Unassembled WGS sequence"/>
</dbReference>
<keyword evidence="10 14" id="KW-0460">Magnesium</keyword>
<dbReference type="InterPro" id="IPR003755">
    <property type="entry name" value="HPr(Ser)_kin/Pase"/>
</dbReference>
<feature type="domain" description="HPr kinase/phosphorylase C-terminal" evidence="17">
    <location>
        <begin position="148"/>
        <end position="316"/>
    </location>
</feature>
<feature type="active site" description="Proton acceptor; for phosphorylation activity. Proton donor; for dephosphorylation activity" evidence="14">
    <location>
        <position position="195"/>
    </location>
</feature>
<dbReference type="Gene3D" id="3.40.50.300">
    <property type="entry name" value="P-loop containing nucleotide triphosphate hydrolases"/>
    <property type="match status" value="1"/>
</dbReference>
<feature type="binding site" evidence="14">
    <location>
        <position position="178"/>
    </location>
    <ligand>
        <name>Mg(2+)</name>
        <dbReference type="ChEBI" id="CHEBI:18420"/>
    </ligand>
</feature>
<accession>A0A6L5GRW3</accession>
<evidence type="ECO:0000256" key="12">
    <source>
        <dbReference type="ARBA" id="ARBA00023277"/>
    </source>
</evidence>
<reference evidence="18" key="1">
    <citation type="journal article" date="2020" name="Appl. Environ. Microbiol.">
        <title>Medium-Chain Fatty Acid Synthesis by 'Candidatus Weimeria bifida' gen. nov., sp. nov., and 'Candidatus Pseudoramibacter fermentans' sp. nov.</title>
        <authorList>
            <person name="Scarborough M.J."/>
            <person name="Myers K.S."/>
            <person name="Donohue T.J."/>
            <person name="Noguera D.R."/>
        </authorList>
    </citation>
    <scope>NUCLEOTIDE SEQUENCE</scope>
    <source>
        <strain evidence="18">EUB1.1</strain>
    </source>
</reference>